<keyword evidence="6" id="KW-1185">Reference proteome</keyword>
<dbReference type="PANTHER" id="PTHR24321:SF8">
    <property type="entry name" value="ESTRADIOL 17-BETA-DEHYDROGENASE 8-RELATED"/>
    <property type="match status" value="1"/>
</dbReference>
<dbReference type="NCBIfam" id="NF009467">
    <property type="entry name" value="PRK12826.1-3"/>
    <property type="match status" value="1"/>
</dbReference>
<dbReference type="InterPro" id="IPR020904">
    <property type="entry name" value="Sc_DH/Rdtase_CS"/>
</dbReference>
<dbReference type="FunFam" id="3.40.50.720:FF:000084">
    <property type="entry name" value="Short-chain dehydrogenase reductase"/>
    <property type="match status" value="1"/>
</dbReference>
<comment type="caution">
    <text evidence="5">The sequence shown here is derived from an EMBL/GenBank/DDBJ whole genome shotgun (WGS) entry which is preliminary data.</text>
</comment>
<protein>
    <submittedName>
        <fullName evidence="5">NAD(P)-dependent oxidoreductase</fullName>
    </submittedName>
</protein>
<evidence type="ECO:0000256" key="3">
    <source>
        <dbReference type="ARBA" id="ARBA00023027"/>
    </source>
</evidence>
<dbReference type="Gene3D" id="3.40.50.720">
    <property type="entry name" value="NAD(P)-binding Rossmann-like Domain"/>
    <property type="match status" value="1"/>
</dbReference>
<keyword evidence="3" id="KW-0520">NAD</keyword>
<evidence type="ECO:0000313" key="6">
    <source>
        <dbReference type="Proteomes" id="UP000294723"/>
    </source>
</evidence>
<dbReference type="EMBL" id="SMLA01000008">
    <property type="protein sequence ID" value="TDD90524.1"/>
    <property type="molecule type" value="Genomic_DNA"/>
</dbReference>
<sequence length="269" mass="28496">MSERVVLITGAARGQGRSHALRFAEDGADLLLVDRCADAPEIPFAMGSSDELKQTAKEARALGAQVLTKEVNVRDGAALTKFVETASRKLGGLDVVIANAGTYSFGPLSSLEIDDARWEEVVGTNLTGVFNTIRAAAPIMIEAGRGGAIIITSSTAARRGLRSMADYTASKHGVVGLTRTFANELASHSIRVNSVAPTGVATHMIQNPAIDKWFADNPEMLENETGNMLPVDLIEASDITNAVVWLASDAARYITGVDLPVDAGFRELT</sequence>
<dbReference type="RefSeq" id="WP_132681887.1">
    <property type="nucleotide sequence ID" value="NZ_SMLA01000008.1"/>
</dbReference>
<dbReference type="InterPro" id="IPR023985">
    <property type="entry name" value="SDR_subfam_1"/>
</dbReference>
<evidence type="ECO:0000256" key="2">
    <source>
        <dbReference type="ARBA" id="ARBA00023002"/>
    </source>
</evidence>
<organism evidence="5 6">
    <name type="scientific">Saccharopolyspora karakumensis</name>
    <dbReference type="NCBI Taxonomy" id="2530386"/>
    <lineage>
        <taxon>Bacteria</taxon>
        <taxon>Bacillati</taxon>
        <taxon>Actinomycetota</taxon>
        <taxon>Actinomycetes</taxon>
        <taxon>Pseudonocardiales</taxon>
        <taxon>Pseudonocardiaceae</taxon>
        <taxon>Saccharopolyspora</taxon>
    </lineage>
</organism>
<accession>A0A4R5C181</accession>
<evidence type="ECO:0000313" key="5">
    <source>
        <dbReference type="EMBL" id="TDD90524.1"/>
    </source>
</evidence>
<dbReference type="CDD" id="cd05233">
    <property type="entry name" value="SDR_c"/>
    <property type="match status" value="1"/>
</dbReference>
<reference evidence="5 6" key="1">
    <citation type="submission" date="2019-03" db="EMBL/GenBank/DDBJ databases">
        <title>Draft genome sequences of novel Actinobacteria.</title>
        <authorList>
            <person name="Sahin N."/>
            <person name="Ay H."/>
            <person name="Saygin H."/>
        </authorList>
    </citation>
    <scope>NUCLEOTIDE SEQUENCE [LARGE SCALE GENOMIC DNA]</scope>
    <source>
        <strain evidence="5 6">5K548</strain>
    </source>
</reference>
<dbReference type="InterPro" id="IPR036291">
    <property type="entry name" value="NAD(P)-bd_dom_sf"/>
</dbReference>
<dbReference type="SUPFAM" id="SSF51735">
    <property type="entry name" value="NAD(P)-binding Rossmann-fold domains"/>
    <property type="match status" value="1"/>
</dbReference>
<dbReference type="PRINTS" id="PR00081">
    <property type="entry name" value="GDHRDH"/>
</dbReference>
<dbReference type="NCBIfam" id="TIGR03971">
    <property type="entry name" value="SDR_subfam_1"/>
    <property type="match status" value="1"/>
</dbReference>
<dbReference type="GO" id="GO:0016491">
    <property type="term" value="F:oxidoreductase activity"/>
    <property type="evidence" value="ECO:0007669"/>
    <property type="project" value="UniProtKB-KW"/>
</dbReference>
<dbReference type="AlphaFoldDB" id="A0A4R5C181"/>
<dbReference type="Proteomes" id="UP000294723">
    <property type="component" value="Unassembled WGS sequence"/>
</dbReference>
<dbReference type="PROSITE" id="PS00061">
    <property type="entry name" value="ADH_SHORT"/>
    <property type="match status" value="1"/>
</dbReference>
<dbReference type="InterPro" id="IPR002347">
    <property type="entry name" value="SDR_fam"/>
</dbReference>
<dbReference type="PANTHER" id="PTHR24321">
    <property type="entry name" value="DEHYDROGENASES, SHORT CHAIN"/>
    <property type="match status" value="1"/>
</dbReference>
<dbReference type="PRINTS" id="PR00080">
    <property type="entry name" value="SDRFAMILY"/>
</dbReference>
<comment type="similarity">
    <text evidence="1 4">Belongs to the short-chain dehydrogenases/reductases (SDR) family.</text>
</comment>
<gene>
    <name evidence="5" type="ORF">E1202_07755</name>
</gene>
<name>A0A4R5C181_9PSEU</name>
<evidence type="ECO:0000256" key="4">
    <source>
        <dbReference type="RuleBase" id="RU000363"/>
    </source>
</evidence>
<proteinExistence type="inferred from homology"/>
<evidence type="ECO:0000256" key="1">
    <source>
        <dbReference type="ARBA" id="ARBA00006484"/>
    </source>
</evidence>
<dbReference type="Pfam" id="PF00106">
    <property type="entry name" value="adh_short"/>
    <property type="match status" value="1"/>
</dbReference>
<keyword evidence="2" id="KW-0560">Oxidoreductase</keyword>